<evidence type="ECO:0000256" key="2">
    <source>
        <dbReference type="ARBA" id="ARBA00022771"/>
    </source>
</evidence>
<dbReference type="Proteomes" id="UP001321473">
    <property type="component" value="Unassembled WGS sequence"/>
</dbReference>
<dbReference type="PANTHER" id="PTHR46927">
    <property type="entry name" value="AGAP005574-PA"/>
    <property type="match status" value="1"/>
</dbReference>
<keyword evidence="8" id="KW-1185">Reference proteome</keyword>
<name>A0AAQ4ERS0_AMBAM</name>
<feature type="domain" description="THAP-type" evidence="6">
    <location>
        <begin position="12"/>
        <end position="99"/>
    </location>
</feature>
<evidence type="ECO:0000313" key="7">
    <source>
        <dbReference type="EMBL" id="KAK8777429.1"/>
    </source>
</evidence>
<evidence type="ECO:0000256" key="5">
    <source>
        <dbReference type="PROSITE-ProRule" id="PRU00309"/>
    </source>
</evidence>
<reference evidence="7 8" key="1">
    <citation type="journal article" date="2023" name="Arcadia Sci">
        <title>De novo assembly of a long-read Amblyomma americanum tick genome.</title>
        <authorList>
            <person name="Chou S."/>
            <person name="Poskanzer K.E."/>
            <person name="Rollins M."/>
            <person name="Thuy-Boun P.S."/>
        </authorList>
    </citation>
    <scope>NUCLEOTIDE SEQUENCE [LARGE SCALE GENOMIC DNA]</scope>
    <source>
        <strain evidence="7">F_SG_1</strain>
        <tissue evidence="7">Salivary glands</tissue>
    </source>
</reference>
<organism evidence="7 8">
    <name type="scientific">Amblyomma americanum</name>
    <name type="common">Lone star tick</name>
    <dbReference type="NCBI Taxonomy" id="6943"/>
    <lineage>
        <taxon>Eukaryota</taxon>
        <taxon>Metazoa</taxon>
        <taxon>Ecdysozoa</taxon>
        <taxon>Arthropoda</taxon>
        <taxon>Chelicerata</taxon>
        <taxon>Arachnida</taxon>
        <taxon>Acari</taxon>
        <taxon>Parasitiformes</taxon>
        <taxon>Ixodida</taxon>
        <taxon>Ixodoidea</taxon>
        <taxon>Ixodidae</taxon>
        <taxon>Amblyomminae</taxon>
        <taxon>Amblyomma</taxon>
    </lineage>
</organism>
<dbReference type="PROSITE" id="PS50950">
    <property type="entry name" value="ZF_THAP"/>
    <property type="match status" value="1"/>
</dbReference>
<dbReference type="InterPro" id="IPR006612">
    <property type="entry name" value="THAP_Znf"/>
</dbReference>
<evidence type="ECO:0000256" key="3">
    <source>
        <dbReference type="ARBA" id="ARBA00022833"/>
    </source>
</evidence>
<comment type="caution">
    <text evidence="7">The sequence shown here is derived from an EMBL/GenBank/DDBJ whole genome shotgun (WGS) entry which is preliminary data.</text>
</comment>
<keyword evidence="2 5" id="KW-0863">Zinc-finger</keyword>
<dbReference type="SUPFAM" id="SSF57716">
    <property type="entry name" value="Glucocorticoid receptor-like (DNA-binding domain)"/>
    <property type="match status" value="1"/>
</dbReference>
<accession>A0AAQ4ERS0</accession>
<keyword evidence="4 5" id="KW-0238">DNA-binding</keyword>
<evidence type="ECO:0000259" key="6">
    <source>
        <dbReference type="PROSITE" id="PS50950"/>
    </source>
</evidence>
<protein>
    <recommendedName>
        <fullName evidence="6">THAP-type domain-containing protein</fullName>
    </recommendedName>
</protein>
<dbReference type="EMBL" id="JARKHS020011860">
    <property type="protein sequence ID" value="KAK8777429.1"/>
    <property type="molecule type" value="Genomic_DNA"/>
</dbReference>
<dbReference type="AlphaFoldDB" id="A0AAQ4ERS0"/>
<keyword evidence="1" id="KW-0479">Metal-binding</keyword>
<dbReference type="SMART" id="SM00980">
    <property type="entry name" value="THAP"/>
    <property type="match status" value="1"/>
</dbReference>
<dbReference type="GO" id="GO:0003677">
    <property type="term" value="F:DNA binding"/>
    <property type="evidence" value="ECO:0007669"/>
    <property type="project" value="UniProtKB-UniRule"/>
</dbReference>
<gene>
    <name evidence="7" type="ORF">V5799_029226</name>
</gene>
<sequence>MAETAQRKQKRGPKYCCVVGCHNSADNSRERDPPVKLYRFPGRWYEKERRQSWITAVRRVNPDGTLWQPKEHTRICSRHFVGNSKSDISQDPSYIPTIFPPVYRKKAPDQERAQRHAKQRNVLLQGSWLYFSQQQMALKHLLKLHTQK</sequence>
<dbReference type="InterPro" id="IPR052224">
    <property type="entry name" value="THAP_domain_protein"/>
</dbReference>
<dbReference type="Pfam" id="PF05485">
    <property type="entry name" value="THAP"/>
    <property type="match status" value="1"/>
</dbReference>
<evidence type="ECO:0000256" key="1">
    <source>
        <dbReference type="ARBA" id="ARBA00022723"/>
    </source>
</evidence>
<evidence type="ECO:0000256" key="4">
    <source>
        <dbReference type="ARBA" id="ARBA00023125"/>
    </source>
</evidence>
<keyword evidence="3" id="KW-0862">Zinc</keyword>
<proteinExistence type="predicted"/>
<dbReference type="GO" id="GO:0008270">
    <property type="term" value="F:zinc ion binding"/>
    <property type="evidence" value="ECO:0007669"/>
    <property type="project" value="UniProtKB-KW"/>
</dbReference>
<evidence type="ECO:0000313" key="8">
    <source>
        <dbReference type="Proteomes" id="UP001321473"/>
    </source>
</evidence>
<dbReference type="PANTHER" id="PTHR46927:SF3">
    <property type="entry name" value="THAP-TYPE DOMAIN-CONTAINING PROTEIN"/>
    <property type="match status" value="1"/>
</dbReference>